<accession>A0A6B0SM95</accession>
<gene>
    <name evidence="2" type="ORF">GRX66_17905</name>
</gene>
<proteinExistence type="predicted"/>
<dbReference type="AlphaFoldDB" id="A0A6B0SM95"/>
<dbReference type="RefSeq" id="WP_159527715.1">
    <property type="nucleotide sequence ID" value="NZ_WUUU01000259.1"/>
</dbReference>
<dbReference type="Pfam" id="PF04016">
    <property type="entry name" value="DUF364"/>
    <property type="match status" value="1"/>
</dbReference>
<keyword evidence="3" id="KW-1185">Reference proteome</keyword>
<evidence type="ECO:0000259" key="1">
    <source>
        <dbReference type="Pfam" id="PF04016"/>
    </source>
</evidence>
<evidence type="ECO:0000313" key="2">
    <source>
        <dbReference type="EMBL" id="MXR22367.1"/>
    </source>
</evidence>
<protein>
    <recommendedName>
        <fullName evidence="1">Putative heavy-metal chelation domain-containing protein</fullName>
    </recommendedName>
</protein>
<dbReference type="SUPFAM" id="SSF159713">
    <property type="entry name" value="Dhaf3308-like"/>
    <property type="match status" value="1"/>
</dbReference>
<feature type="domain" description="Putative heavy-metal chelation" evidence="1">
    <location>
        <begin position="5"/>
        <end position="72"/>
    </location>
</feature>
<dbReference type="Proteomes" id="UP000471521">
    <property type="component" value="Unassembled WGS sequence"/>
</dbReference>
<name>A0A6B0SM95_9EURY</name>
<dbReference type="InterPro" id="IPR007161">
    <property type="entry name" value="DUF364"/>
</dbReference>
<dbReference type="EMBL" id="WUUU01000259">
    <property type="protein sequence ID" value="MXR22367.1"/>
    <property type="molecule type" value="Genomic_DNA"/>
</dbReference>
<sequence length="85" mass="8677">MIYGGIERYLAAAPDAATVVCIGATASLLPDPLFDAGVDVVAGADVTDPAETRVAVADGACGTDLHDRGVRKVYAAREPPADIHI</sequence>
<dbReference type="OrthoDB" id="203834at2157"/>
<dbReference type="Gene3D" id="3.40.50.11590">
    <property type="match status" value="1"/>
</dbReference>
<evidence type="ECO:0000313" key="3">
    <source>
        <dbReference type="Proteomes" id="UP000471521"/>
    </source>
</evidence>
<comment type="caution">
    <text evidence="2">The sequence shown here is derived from an EMBL/GenBank/DDBJ whole genome shotgun (WGS) entry which is preliminary data.</text>
</comment>
<organism evidence="2 3">
    <name type="scientific">Halobacterium bonnevillei</name>
    <dbReference type="NCBI Taxonomy" id="2692200"/>
    <lineage>
        <taxon>Archaea</taxon>
        <taxon>Methanobacteriati</taxon>
        <taxon>Methanobacteriota</taxon>
        <taxon>Stenosarchaea group</taxon>
        <taxon>Halobacteria</taxon>
        <taxon>Halobacteriales</taxon>
        <taxon>Halobacteriaceae</taxon>
        <taxon>Halobacterium</taxon>
    </lineage>
</organism>
<reference evidence="2 3" key="1">
    <citation type="submission" date="2019-12" db="EMBL/GenBank/DDBJ databases">
        <title>Isolation and characterization of three novel carbon monoxide-oxidizing members of Halobacteria from salione crusts and soils.</title>
        <authorList>
            <person name="Myers M.R."/>
            <person name="King G.M."/>
        </authorList>
    </citation>
    <scope>NUCLEOTIDE SEQUENCE [LARGE SCALE GENOMIC DNA]</scope>
    <source>
        <strain evidence="2 3">PCN9</strain>
    </source>
</reference>